<evidence type="ECO:0000313" key="9">
    <source>
        <dbReference type="EMBL" id="CDO95919.1"/>
    </source>
</evidence>
<protein>
    <submittedName>
        <fullName evidence="9">WGS project CCBQ000000000 data, contig 00015</fullName>
    </submittedName>
</protein>
<accession>A0A0A8LAH9</accession>
<proteinExistence type="inferred from homology"/>
<keyword evidence="7" id="KW-0456">Lyase</keyword>
<feature type="compositionally biased region" description="Basic and acidic residues" evidence="8">
    <location>
        <begin position="277"/>
        <end position="286"/>
    </location>
</feature>
<gene>
    <name evidence="9" type="ORF">KLDO_g4141</name>
</gene>
<evidence type="ECO:0000256" key="1">
    <source>
        <dbReference type="ARBA" id="ARBA00008136"/>
    </source>
</evidence>
<dbReference type="GO" id="GO:0016829">
    <property type="term" value="F:lyase activity"/>
    <property type="evidence" value="ECO:0007669"/>
    <property type="project" value="UniProtKB-KW"/>
</dbReference>
<keyword evidence="10" id="KW-1185">Reference proteome</keyword>
<keyword evidence="6" id="KW-0238">DNA-binding</keyword>
<dbReference type="SUPFAM" id="SSF143081">
    <property type="entry name" value="BB1717-like"/>
    <property type="match status" value="1"/>
</dbReference>
<dbReference type="AlphaFoldDB" id="A0A0A8LAH9"/>
<evidence type="ECO:0000256" key="6">
    <source>
        <dbReference type="ARBA" id="ARBA00023125"/>
    </source>
</evidence>
<comment type="similarity">
    <text evidence="1">Belongs to the SOS response-associated peptidase family.</text>
</comment>
<dbReference type="GO" id="GO:0006508">
    <property type="term" value="P:proteolysis"/>
    <property type="evidence" value="ECO:0007669"/>
    <property type="project" value="UniProtKB-KW"/>
</dbReference>
<evidence type="ECO:0000256" key="4">
    <source>
        <dbReference type="ARBA" id="ARBA00022801"/>
    </source>
</evidence>
<dbReference type="Gene3D" id="3.90.1680.10">
    <property type="entry name" value="SOS response associated peptidase-like"/>
    <property type="match status" value="1"/>
</dbReference>
<keyword evidence="4" id="KW-0378">Hydrolase</keyword>
<keyword evidence="2" id="KW-0645">Protease</keyword>
<evidence type="ECO:0000256" key="7">
    <source>
        <dbReference type="ARBA" id="ARBA00023239"/>
    </source>
</evidence>
<dbReference type="Proteomes" id="UP000031516">
    <property type="component" value="Unassembled WGS sequence"/>
</dbReference>
<evidence type="ECO:0000256" key="8">
    <source>
        <dbReference type="SAM" id="MobiDB-lite"/>
    </source>
</evidence>
<dbReference type="PANTHER" id="PTHR13604:SF0">
    <property type="entry name" value="ABASIC SITE PROCESSING PROTEIN HMCES"/>
    <property type="match status" value="1"/>
</dbReference>
<name>A0A0A8LAH9_9SACH</name>
<dbReference type="GO" id="GO:0003697">
    <property type="term" value="F:single-stranded DNA binding"/>
    <property type="evidence" value="ECO:0007669"/>
    <property type="project" value="InterPro"/>
</dbReference>
<evidence type="ECO:0000256" key="3">
    <source>
        <dbReference type="ARBA" id="ARBA00022763"/>
    </source>
</evidence>
<reference evidence="9 10" key="1">
    <citation type="submission" date="2014-03" db="EMBL/GenBank/DDBJ databases">
        <title>The genome of Kluyveromyces dobzhanskii.</title>
        <authorList>
            <person name="Nystedt B."/>
            <person name="Astrom S."/>
        </authorList>
    </citation>
    <scope>NUCLEOTIDE SEQUENCE [LARGE SCALE GENOMIC DNA]</scope>
    <source>
        <strain evidence="9 10">CBS 2104</strain>
    </source>
</reference>
<dbReference type="InterPro" id="IPR036590">
    <property type="entry name" value="SRAP-like"/>
</dbReference>
<comment type="caution">
    <text evidence="9">The sequence shown here is derived from an EMBL/GenBank/DDBJ whole genome shotgun (WGS) entry which is preliminary data.</text>
</comment>
<keyword evidence="5" id="KW-0190">Covalent protein-DNA linkage</keyword>
<dbReference type="EMBL" id="CCBQ010000045">
    <property type="protein sequence ID" value="CDO95919.1"/>
    <property type="molecule type" value="Genomic_DNA"/>
</dbReference>
<evidence type="ECO:0000313" key="10">
    <source>
        <dbReference type="Proteomes" id="UP000031516"/>
    </source>
</evidence>
<sequence>MCGRFAQNFDSETVQQEFSHRNVRLSEDKSSDLNFSKHYNVSPTHQTPVYHDSHLQNMKWGLIPFWTKDFKKATPWKTFNARTETLNESRLWKPSLNHHRCVVPVSGYYEWLTVKGQKVPYFICRKDKKVMFLAGLFDVLKHGKDSNENEQEGQEELWTFTIVTGPAPENLKWLHDRMPVVLEPNSEGWNTWLDSTKDSWTQKEVDEQLQTVYNEKEYECYKVPQEVGKVQNNEKRLMEPVKQEGKIDSFFKRKTKVSPSISPKKESESVNSAANDSRIKREHDNIGKGNVDDVSDSPPSKRVKREPK</sequence>
<dbReference type="OrthoDB" id="2111841at2759"/>
<dbReference type="GO" id="GO:0008233">
    <property type="term" value="F:peptidase activity"/>
    <property type="evidence" value="ECO:0007669"/>
    <property type="project" value="UniProtKB-KW"/>
</dbReference>
<dbReference type="PANTHER" id="PTHR13604">
    <property type="entry name" value="DC12-RELATED"/>
    <property type="match status" value="1"/>
</dbReference>
<organism evidence="9 10">
    <name type="scientific">Kluyveromyces dobzhanskii CBS 2104</name>
    <dbReference type="NCBI Taxonomy" id="1427455"/>
    <lineage>
        <taxon>Eukaryota</taxon>
        <taxon>Fungi</taxon>
        <taxon>Dikarya</taxon>
        <taxon>Ascomycota</taxon>
        <taxon>Saccharomycotina</taxon>
        <taxon>Saccharomycetes</taxon>
        <taxon>Saccharomycetales</taxon>
        <taxon>Saccharomycetaceae</taxon>
        <taxon>Kluyveromyces</taxon>
    </lineage>
</organism>
<evidence type="ECO:0000256" key="2">
    <source>
        <dbReference type="ARBA" id="ARBA00022670"/>
    </source>
</evidence>
<evidence type="ECO:0000256" key="5">
    <source>
        <dbReference type="ARBA" id="ARBA00023124"/>
    </source>
</evidence>
<feature type="region of interest" description="Disordered" evidence="8">
    <location>
        <begin position="254"/>
        <end position="308"/>
    </location>
</feature>
<dbReference type="GO" id="GO:0106300">
    <property type="term" value="P:protein-DNA covalent cross-linking repair"/>
    <property type="evidence" value="ECO:0007669"/>
    <property type="project" value="InterPro"/>
</dbReference>
<keyword evidence="3" id="KW-0227">DNA damage</keyword>
<dbReference type="Pfam" id="PF02586">
    <property type="entry name" value="SRAP"/>
    <property type="match status" value="1"/>
</dbReference>
<dbReference type="InterPro" id="IPR003738">
    <property type="entry name" value="SRAP"/>
</dbReference>